<dbReference type="InterPro" id="IPR036909">
    <property type="entry name" value="Cyt_c-like_dom_sf"/>
</dbReference>
<keyword evidence="2 8" id="KW-0349">Heme</keyword>
<dbReference type="PANTHER" id="PTHR30600">
    <property type="entry name" value="CYTOCHROME C PEROXIDASE-RELATED"/>
    <property type="match status" value="1"/>
</dbReference>
<protein>
    <submittedName>
        <fullName evidence="11">Cytochrome c peroxidase</fullName>
        <ecNumber evidence="11">1.11.1.5</ecNumber>
    </submittedName>
</protein>
<evidence type="ECO:0000256" key="5">
    <source>
        <dbReference type="ARBA" id="ARBA00022764"/>
    </source>
</evidence>
<dbReference type="PROSITE" id="PS51007">
    <property type="entry name" value="CYTC"/>
    <property type="match status" value="1"/>
</dbReference>
<dbReference type="Pfam" id="PF03150">
    <property type="entry name" value="CCP_MauG"/>
    <property type="match status" value="1"/>
</dbReference>
<dbReference type="Proteomes" id="UP001621714">
    <property type="component" value="Unassembled WGS sequence"/>
</dbReference>
<evidence type="ECO:0000259" key="10">
    <source>
        <dbReference type="PROSITE" id="PS51007"/>
    </source>
</evidence>
<proteinExistence type="predicted"/>
<dbReference type="PIRSF" id="PIRSF000294">
    <property type="entry name" value="Cytochrome-c_peroxidase"/>
    <property type="match status" value="1"/>
</dbReference>
<evidence type="ECO:0000256" key="7">
    <source>
        <dbReference type="ARBA" id="ARBA00023004"/>
    </source>
</evidence>
<keyword evidence="12" id="KW-1185">Reference proteome</keyword>
<dbReference type="InterPro" id="IPR004852">
    <property type="entry name" value="Di-haem_cyt_c_peroxidsae"/>
</dbReference>
<dbReference type="GO" id="GO:0004130">
    <property type="term" value="F:cytochrome-c peroxidase activity"/>
    <property type="evidence" value="ECO:0007669"/>
    <property type="project" value="UniProtKB-EC"/>
</dbReference>
<dbReference type="EC" id="1.11.1.5" evidence="11"/>
<dbReference type="RefSeq" id="WP_405340356.1">
    <property type="nucleotide sequence ID" value="NZ_JBANFI010000006.1"/>
</dbReference>
<dbReference type="PANTHER" id="PTHR30600:SF7">
    <property type="entry name" value="CYTOCHROME C PEROXIDASE-RELATED"/>
    <property type="match status" value="1"/>
</dbReference>
<keyword evidence="4 9" id="KW-0732">Signal</keyword>
<gene>
    <name evidence="11" type="ORF">V6U78_10525</name>
</gene>
<keyword evidence="3 8" id="KW-0479">Metal-binding</keyword>
<keyword evidence="7 8" id="KW-0408">Iron</keyword>
<keyword evidence="5" id="KW-0574">Periplasm</keyword>
<keyword evidence="11" id="KW-0575">Peroxidase</keyword>
<evidence type="ECO:0000256" key="8">
    <source>
        <dbReference type="PROSITE-ProRule" id="PRU00433"/>
    </source>
</evidence>
<reference evidence="11 12" key="1">
    <citation type="submission" date="2024-02" db="EMBL/GenBank/DDBJ databases">
        <title>Marinospirillum sp. MEB 164 isolated from Lonar lake sediment.</title>
        <authorList>
            <person name="Joshi A."/>
            <person name="Thite S."/>
        </authorList>
    </citation>
    <scope>NUCLEOTIDE SEQUENCE [LARGE SCALE GENOMIC DNA]</scope>
    <source>
        <strain evidence="11 12">MEB164</strain>
    </source>
</reference>
<dbReference type="InterPro" id="IPR009056">
    <property type="entry name" value="Cyt_c-like_dom"/>
</dbReference>
<sequence>MNRFLLPRLLLLSGFLLCFSLVAAHPLLAPVPPPPAIDPAVYQLGRALFHDPRLSANQQVSCASCHDLSSHGADALPLSVGVDGAQGQIRALTVYNASLNPMQFWDGRVRTLEEQVDGPLHDVLEMASSWPEVLSRLAEDRQLVAAFEAAYAEGMTPQTLRSALADFQRTLVTLNSPFDLWLAGETSAMDAQQQRGYRYFIDYGCVSCHQGANLGGNMVARMGSLHNYMELKGAALNHADLGRYRLTGRDDDRYVFRVPGLRSAALQSYFFHDASASSLEEAIDMMAHYQLGRHLPDEHRRAIAAFLTALVGEHPERQVEQP</sequence>
<evidence type="ECO:0000256" key="2">
    <source>
        <dbReference type="ARBA" id="ARBA00022617"/>
    </source>
</evidence>
<feature type="domain" description="Cytochrome c" evidence="10">
    <location>
        <begin position="191"/>
        <end position="311"/>
    </location>
</feature>
<accession>A0ABW8Q052</accession>
<organism evidence="11 12">
    <name type="scientific">Marinospirillum alkalitolerans</name>
    <dbReference type="NCBI Taxonomy" id="3123374"/>
    <lineage>
        <taxon>Bacteria</taxon>
        <taxon>Pseudomonadati</taxon>
        <taxon>Pseudomonadota</taxon>
        <taxon>Gammaproteobacteria</taxon>
        <taxon>Oceanospirillales</taxon>
        <taxon>Oceanospirillaceae</taxon>
        <taxon>Marinospirillum</taxon>
    </lineage>
</organism>
<dbReference type="Gene3D" id="1.10.760.10">
    <property type="entry name" value="Cytochrome c-like domain"/>
    <property type="match status" value="2"/>
</dbReference>
<name>A0ABW8Q052_9GAMM</name>
<evidence type="ECO:0000313" key="12">
    <source>
        <dbReference type="Proteomes" id="UP001621714"/>
    </source>
</evidence>
<keyword evidence="6 11" id="KW-0560">Oxidoreductase</keyword>
<feature type="signal peptide" evidence="9">
    <location>
        <begin position="1"/>
        <end position="24"/>
    </location>
</feature>
<evidence type="ECO:0000313" key="11">
    <source>
        <dbReference type="EMBL" id="MFK7161471.1"/>
    </source>
</evidence>
<feature type="chain" id="PRO_5045577808" evidence="9">
    <location>
        <begin position="25"/>
        <end position="322"/>
    </location>
</feature>
<dbReference type="SUPFAM" id="SSF46626">
    <property type="entry name" value="Cytochrome c"/>
    <property type="match status" value="2"/>
</dbReference>
<evidence type="ECO:0000256" key="1">
    <source>
        <dbReference type="ARBA" id="ARBA00004418"/>
    </source>
</evidence>
<dbReference type="InterPro" id="IPR051395">
    <property type="entry name" value="Cytochrome_c_Peroxidase/MauG"/>
</dbReference>
<comment type="subcellular location">
    <subcellularLocation>
        <location evidence="1">Periplasm</location>
    </subcellularLocation>
</comment>
<comment type="caution">
    <text evidence="11">The sequence shown here is derived from an EMBL/GenBank/DDBJ whole genome shotgun (WGS) entry which is preliminary data.</text>
</comment>
<evidence type="ECO:0000256" key="9">
    <source>
        <dbReference type="SAM" id="SignalP"/>
    </source>
</evidence>
<dbReference type="EMBL" id="JBANFI010000006">
    <property type="protein sequence ID" value="MFK7161471.1"/>
    <property type="molecule type" value="Genomic_DNA"/>
</dbReference>
<evidence type="ECO:0000256" key="3">
    <source>
        <dbReference type="ARBA" id="ARBA00022723"/>
    </source>
</evidence>
<evidence type="ECO:0000256" key="4">
    <source>
        <dbReference type="ARBA" id="ARBA00022729"/>
    </source>
</evidence>
<evidence type="ECO:0000256" key="6">
    <source>
        <dbReference type="ARBA" id="ARBA00023002"/>
    </source>
</evidence>
<dbReference type="InterPro" id="IPR026259">
    <property type="entry name" value="MauG/Cytc_peroxidase"/>
</dbReference>